<evidence type="ECO:0000256" key="2">
    <source>
        <dbReference type="ARBA" id="ARBA00022448"/>
    </source>
</evidence>
<comment type="subcellular location">
    <subcellularLocation>
        <location evidence="1">Membrane</location>
        <topology evidence="1">Multi-pass membrane protein</topology>
    </subcellularLocation>
</comment>
<dbReference type="Gene3D" id="1.10.287.70">
    <property type="match status" value="1"/>
</dbReference>
<feature type="compositionally biased region" description="Polar residues" evidence="12">
    <location>
        <begin position="72"/>
        <end position="86"/>
    </location>
</feature>
<accession>A0A7S3LYY1</accession>
<feature type="domain" description="Ion transport" evidence="14">
    <location>
        <begin position="367"/>
        <end position="618"/>
    </location>
</feature>
<evidence type="ECO:0000313" key="15">
    <source>
        <dbReference type="EMBL" id="CAE0272558.1"/>
    </source>
</evidence>
<gene>
    <name evidence="15" type="ORF">SELO1098_LOCUS1383</name>
</gene>
<keyword evidence="9" id="KW-0406">Ion transport</keyword>
<feature type="compositionally biased region" description="Low complexity" evidence="12">
    <location>
        <begin position="42"/>
        <end position="54"/>
    </location>
</feature>
<dbReference type="Pfam" id="PF00520">
    <property type="entry name" value="Ion_trans"/>
    <property type="match status" value="1"/>
</dbReference>
<feature type="transmembrane region" description="Helical" evidence="13">
    <location>
        <begin position="242"/>
        <end position="259"/>
    </location>
</feature>
<dbReference type="PANTHER" id="PTHR11537:SF254">
    <property type="entry name" value="POTASSIUM VOLTAGE-GATED CHANNEL PROTEIN SHAB"/>
    <property type="match status" value="1"/>
</dbReference>
<feature type="region of interest" description="Disordered" evidence="12">
    <location>
        <begin position="121"/>
        <end position="160"/>
    </location>
</feature>
<keyword evidence="2" id="KW-0813">Transport</keyword>
<feature type="transmembrane region" description="Helical" evidence="13">
    <location>
        <begin position="450"/>
        <end position="470"/>
    </location>
</feature>
<keyword evidence="5" id="KW-0631">Potassium channel</keyword>
<evidence type="ECO:0000256" key="7">
    <source>
        <dbReference type="ARBA" id="ARBA00022958"/>
    </source>
</evidence>
<dbReference type="AlphaFoldDB" id="A0A7S3LYY1"/>
<feature type="transmembrane region" description="Helical" evidence="13">
    <location>
        <begin position="388"/>
        <end position="411"/>
    </location>
</feature>
<evidence type="ECO:0000256" key="10">
    <source>
        <dbReference type="ARBA" id="ARBA00023136"/>
    </source>
</evidence>
<evidence type="ECO:0000256" key="11">
    <source>
        <dbReference type="ARBA" id="ARBA00023303"/>
    </source>
</evidence>
<feature type="transmembrane region" description="Helical" evidence="13">
    <location>
        <begin position="593"/>
        <end position="617"/>
    </location>
</feature>
<evidence type="ECO:0000256" key="12">
    <source>
        <dbReference type="SAM" id="MobiDB-lite"/>
    </source>
</evidence>
<keyword evidence="11" id="KW-0407">Ion channel</keyword>
<evidence type="ECO:0000256" key="1">
    <source>
        <dbReference type="ARBA" id="ARBA00004141"/>
    </source>
</evidence>
<evidence type="ECO:0000259" key="14">
    <source>
        <dbReference type="Pfam" id="PF00520"/>
    </source>
</evidence>
<evidence type="ECO:0000256" key="13">
    <source>
        <dbReference type="SAM" id="Phobius"/>
    </source>
</evidence>
<dbReference type="GO" id="GO:0008076">
    <property type="term" value="C:voltage-gated potassium channel complex"/>
    <property type="evidence" value="ECO:0007669"/>
    <property type="project" value="InterPro"/>
</dbReference>
<name>A0A7S3LYY1_9STRA</name>
<dbReference type="SUPFAM" id="SSF81324">
    <property type="entry name" value="Voltage-gated potassium channels"/>
    <property type="match status" value="1"/>
</dbReference>
<dbReference type="InterPro" id="IPR005821">
    <property type="entry name" value="Ion_trans_dom"/>
</dbReference>
<feature type="compositionally biased region" description="Polar residues" evidence="12">
    <location>
        <begin position="94"/>
        <end position="103"/>
    </location>
</feature>
<dbReference type="EMBL" id="HBIC01002703">
    <property type="protein sequence ID" value="CAE0272558.1"/>
    <property type="molecule type" value="Transcribed_RNA"/>
</dbReference>
<evidence type="ECO:0000256" key="9">
    <source>
        <dbReference type="ARBA" id="ARBA00023065"/>
    </source>
</evidence>
<dbReference type="InterPro" id="IPR027359">
    <property type="entry name" value="Volt_channel_dom_sf"/>
</dbReference>
<feature type="compositionally biased region" description="Polar residues" evidence="12">
    <location>
        <begin position="121"/>
        <end position="138"/>
    </location>
</feature>
<keyword evidence="7" id="KW-0630">Potassium</keyword>
<proteinExistence type="predicted"/>
<dbReference type="Gene3D" id="1.20.120.350">
    <property type="entry name" value="Voltage-gated potassium channels. Chain C"/>
    <property type="match status" value="1"/>
</dbReference>
<sequence>MKSNAKKGYSNAPSPLNSPLNSPLLVTSRKRSEARAPEHLSTNNTNNPYNTTTTSGLSPLARHRKVAPDNTAPATEDNSVSQNNSEKNSEKLTTDNSNPNLSASGKRISLTANAFSRTVQPIQPVVTRNRNNTMSFDSNGDGDPTRERFDSASSDGGTLRRSLASRATMFRLPMVTMRARETMYNKLKSAIGESGIEELRARTSSSVEFDRQVRILSQNPKSLRNRLWILLEIPNSSREAKIVQIVLIFLISFSIFILYTQTITNLTLYGESSEICGSVLTLYCSDKDNTQDPGCFVQYANGTTSDMKMQYNCEEDTCFKYGNNFGSLNTSMSCYNTTVPPFQDLETLEGRYGKPYLFTSRAQMHLLSPICTRIECIDNSNSYTDTRVLWLLAEFVTNITFTIELILRIFVAESLMHYARDKMNFLDVMSIIPFYVELFRTLLFQGFDKLSFSILASSPAPIFFVTMRAMKIFRMFKLTRDFNASKVIKETAQRAYKQILGMISFLAFMVILFAILLYQVEGGRACFVGDSDCHPPPDAFGLQTGDKIYINKDGELTQFGNVFFGLWYSFVTLTTTGYGDIVAVTNAGQVMTIILMLVGQFYMAMPLTAAASTFYSVHEIYNAKRAKISDERNKAEAGKTGNKDDKGNIIAVTAGAAAVVAGNTTVLNAPPPAADAPVVIYGDYLDRKLQKRVQNLIGEIALLQTSIVEFYTDLHRTSNDYNNDDAIAQQGNQRAGFVEINNRKIPVLQKLRAAGLIGKDKENASKSYLLMQMQSIINKLENTLTKGEEDILRVVVLHHKLRKNF</sequence>
<evidence type="ECO:0000256" key="5">
    <source>
        <dbReference type="ARBA" id="ARBA00022826"/>
    </source>
</evidence>
<keyword evidence="4 13" id="KW-0812">Transmembrane</keyword>
<organism evidence="15">
    <name type="scientific">Spumella elongata</name>
    <dbReference type="NCBI Taxonomy" id="89044"/>
    <lineage>
        <taxon>Eukaryota</taxon>
        <taxon>Sar</taxon>
        <taxon>Stramenopiles</taxon>
        <taxon>Ochrophyta</taxon>
        <taxon>Chrysophyceae</taxon>
        <taxon>Chromulinales</taxon>
        <taxon>Chromulinaceae</taxon>
        <taxon>Spumella</taxon>
    </lineage>
</organism>
<keyword evidence="6" id="KW-0851">Voltage-gated channel</keyword>
<reference evidence="15" key="1">
    <citation type="submission" date="2021-01" db="EMBL/GenBank/DDBJ databases">
        <authorList>
            <person name="Corre E."/>
            <person name="Pelletier E."/>
            <person name="Niang G."/>
            <person name="Scheremetjew M."/>
            <person name="Finn R."/>
            <person name="Kale V."/>
            <person name="Holt S."/>
            <person name="Cochrane G."/>
            <person name="Meng A."/>
            <person name="Brown T."/>
            <person name="Cohen L."/>
        </authorList>
    </citation>
    <scope>NUCLEOTIDE SEQUENCE</scope>
    <source>
        <strain evidence="15">CCAP 955/1</strain>
    </source>
</reference>
<feature type="transmembrane region" description="Helical" evidence="13">
    <location>
        <begin position="499"/>
        <end position="520"/>
    </location>
</feature>
<feature type="transmembrane region" description="Helical" evidence="13">
    <location>
        <begin position="423"/>
        <end position="444"/>
    </location>
</feature>
<keyword evidence="10 13" id="KW-0472">Membrane</keyword>
<protein>
    <recommendedName>
        <fullName evidence="14">Ion transport domain-containing protein</fullName>
    </recommendedName>
</protein>
<dbReference type="GO" id="GO:0001508">
    <property type="term" value="P:action potential"/>
    <property type="evidence" value="ECO:0007669"/>
    <property type="project" value="TreeGrafter"/>
</dbReference>
<keyword evidence="8 13" id="KW-1133">Transmembrane helix</keyword>
<evidence type="ECO:0000256" key="4">
    <source>
        <dbReference type="ARBA" id="ARBA00022692"/>
    </source>
</evidence>
<evidence type="ECO:0000256" key="8">
    <source>
        <dbReference type="ARBA" id="ARBA00022989"/>
    </source>
</evidence>
<dbReference type="InterPro" id="IPR028325">
    <property type="entry name" value="VG_K_chnl"/>
</dbReference>
<evidence type="ECO:0000256" key="6">
    <source>
        <dbReference type="ARBA" id="ARBA00022882"/>
    </source>
</evidence>
<keyword evidence="3" id="KW-0633">Potassium transport</keyword>
<dbReference type="GO" id="GO:0005249">
    <property type="term" value="F:voltage-gated potassium channel activity"/>
    <property type="evidence" value="ECO:0007669"/>
    <property type="project" value="InterPro"/>
</dbReference>
<dbReference type="PANTHER" id="PTHR11537">
    <property type="entry name" value="VOLTAGE-GATED POTASSIUM CHANNEL"/>
    <property type="match status" value="1"/>
</dbReference>
<feature type="compositionally biased region" description="Low complexity" evidence="12">
    <location>
        <begin position="10"/>
        <end position="25"/>
    </location>
</feature>
<evidence type="ECO:0000256" key="3">
    <source>
        <dbReference type="ARBA" id="ARBA00022538"/>
    </source>
</evidence>
<feature type="region of interest" description="Disordered" evidence="12">
    <location>
        <begin position="1"/>
        <end position="104"/>
    </location>
</feature>